<dbReference type="InterPro" id="IPR011990">
    <property type="entry name" value="TPR-like_helical_dom_sf"/>
</dbReference>
<proteinExistence type="inferred from homology"/>
<dbReference type="EMBL" id="JAYGHT010000207">
    <property type="protein sequence ID" value="MEA5523256.1"/>
    <property type="molecule type" value="Genomic_DNA"/>
</dbReference>
<name>A0ABU5U7S3_9CYAN</name>
<dbReference type="PANTHER" id="PTHR31350:SF21">
    <property type="entry name" value="F-BOX ONLY PROTEIN 21"/>
    <property type="match status" value="1"/>
</dbReference>
<gene>
    <name evidence="3" type="ORF">VB854_30420</name>
</gene>
<protein>
    <submittedName>
        <fullName evidence="3">SirB1 family protein</fullName>
    </submittedName>
</protein>
<dbReference type="Gene3D" id="1.25.40.10">
    <property type="entry name" value="Tetratricopeptide repeat domain"/>
    <property type="match status" value="1"/>
</dbReference>
<organism evidence="3 4">
    <name type="scientific">Limnoraphis robusta CCNP1315</name>
    <dbReference type="NCBI Taxonomy" id="3110306"/>
    <lineage>
        <taxon>Bacteria</taxon>
        <taxon>Bacillati</taxon>
        <taxon>Cyanobacteriota</taxon>
        <taxon>Cyanophyceae</taxon>
        <taxon>Oscillatoriophycideae</taxon>
        <taxon>Oscillatoriales</taxon>
        <taxon>Sirenicapillariaceae</taxon>
        <taxon>Limnoraphis</taxon>
    </lineage>
</organism>
<evidence type="ECO:0000313" key="3">
    <source>
        <dbReference type="EMBL" id="MEA5523256.1"/>
    </source>
</evidence>
<keyword evidence="4" id="KW-1185">Reference proteome</keyword>
<dbReference type="Pfam" id="PF13369">
    <property type="entry name" value="Transglut_core2"/>
    <property type="match status" value="1"/>
</dbReference>
<comment type="caution">
    <text evidence="3">The sequence shown here is derived from an EMBL/GenBank/DDBJ whole genome shotgun (WGS) entry which is preliminary data.</text>
</comment>
<dbReference type="InterPro" id="IPR032698">
    <property type="entry name" value="SirB1_N"/>
</dbReference>
<evidence type="ECO:0000256" key="1">
    <source>
        <dbReference type="ARBA" id="ARBA00007100"/>
    </source>
</evidence>
<evidence type="ECO:0000259" key="2">
    <source>
        <dbReference type="Pfam" id="PF13369"/>
    </source>
</evidence>
<accession>A0ABU5U7S3</accession>
<reference evidence="3 4" key="1">
    <citation type="submission" date="2023-12" db="EMBL/GenBank/DDBJ databases">
        <title>Baltic Sea Cyanobacteria.</title>
        <authorList>
            <person name="Delbaje E."/>
            <person name="Fewer D.P."/>
            <person name="Shishido T.K."/>
        </authorList>
    </citation>
    <scope>NUCLEOTIDE SEQUENCE [LARGE SCALE GENOMIC DNA]</scope>
    <source>
        <strain evidence="3 4">CCNP 1315</strain>
    </source>
</reference>
<dbReference type="Proteomes" id="UP001301728">
    <property type="component" value="Unassembled WGS sequence"/>
</dbReference>
<dbReference type="SUPFAM" id="SSF48452">
    <property type="entry name" value="TPR-like"/>
    <property type="match status" value="1"/>
</dbReference>
<dbReference type="PANTHER" id="PTHR31350">
    <property type="entry name" value="SI:DKEY-261L7.2"/>
    <property type="match status" value="1"/>
</dbReference>
<sequence>MNFSQARQRFSQETHQPDEQIDLAKAALYMAQEEFRDLDVEEYLNAIDEMAAEVLERLDEPRYPLRVIKTLNQYLFEDLGFVGNTTNYYDPNNSFLNQVIERRTGIPITLSVVYLEIAKRINFPMVGIGMPGHFLVRPNFSGAGIYVDVFNQGEILFAEDCQAKLAELYGQQVKLRPQFLNPVNPRQILARILTNLKVIYMNAGEIVKAVAAIERILLLFPEEPNERRDRGILYYQLERWTEARQDLENYLKNQPQAQDAVIIRQLLARMNSNR</sequence>
<feature type="domain" description="Protein SirB1 N-terminal" evidence="2">
    <location>
        <begin position="42"/>
        <end position="193"/>
    </location>
</feature>
<evidence type="ECO:0000313" key="4">
    <source>
        <dbReference type="Proteomes" id="UP001301728"/>
    </source>
</evidence>
<dbReference type="Pfam" id="PF13371">
    <property type="entry name" value="TPR_9"/>
    <property type="match status" value="1"/>
</dbReference>
<dbReference type="RefSeq" id="WP_323221198.1">
    <property type="nucleotide sequence ID" value="NZ_JAYGHT010000207.1"/>
</dbReference>
<comment type="similarity">
    <text evidence="1">Belongs to the UPF0162 family.</text>
</comment>